<dbReference type="Pfam" id="PF04434">
    <property type="entry name" value="SWIM"/>
    <property type="match status" value="1"/>
</dbReference>
<dbReference type="PROSITE" id="PS50966">
    <property type="entry name" value="ZF_SWIM"/>
    <property type="match status" value="1"/>
</dbReference>
<dbReference type="GO" id="GO:0008270">
    <property type="term" value="F:zinc ion binding"/>
    <property type="evidence" value="ECO:0007669"/>
    <property type="project" value="UniProtKB-KW"/>
</dbReference>
<proteinExistence type="predicted"/>
<organism evidence="7 8">
    <name type="scientific">Gossypium barbadense</name>
    <name type="common">Sea Island cotton</name>
    <name type="synonym">Hibiscus barbadensis</name>
    <dbReference type="NCBI Taxonomy" id="3634"/>
    <lineage>
        <taxon>Eukaryota</taxon>
        <taxon>Viridiplantae</taxon>
        <taxon>Streptophyta</taxon>
        <taxon>Embryophyta</taxon>
        <taxon>Tracheophyta</taxon>
        <taxon>Spermatophyta</taxon>
        <taxon>Magnoliopsida</taxon>
        <taxon>eudicotyledons</taxon>
        <taxon>Gunneridae</taxon>
        <taxon>Pentapetalae</taxon>
        <taxon>rosids</taxon>
        <taxon>malvids</taxon>
        <taxon>Malvales</taxon>
        <taxon>Malvaceae</taxon>
        <taxon>Malvoideae</taxon>
        <taxon>Gossypium</taxon>
    </lineage>
</organism>
<reference evidence="7 8" key="1">
    <citation type="submission" date="2015-01" db="EMBL/GenBank/DDBJ databases">
        <title>Genome of allotetraploid Gossypium barbadense reveals genomic plasticity and fiber elongation in cotton evolution.</title>
        <authorList>
            <person name="Chen X."/>
            <person name="Liu X."/>
            <person name="Zhao B."/>
            <person name="Zheng H."/>
            <person name="Hu Y."/>
            <person name="Lu G."/>
            <person name="Yang C."/>
            <person name="Chen J."/>
            <person name="Shan C."/>
            <person name="Zhang L."/>
            <person name="Zhou Y."/>
            <person name="Wang L."/>
            <person name="Guo W."/>
            <person name="Bai Y."/>
            <person name="Ruan J."/>
            <person name="Shangguan X."/>
            <person name="Mao Y."/>
            <person name="Jiang J."/>
            <person name="Zhu Y."/>
            <person name="Lei J."/>
            <person name="Kang H."/>
            <person name="Chen S."/>
            <person name="He X."/>
            <person name="Wang R."/>
            <person name="Wang Y."/>
            <person name="Chen J."/>
            <person name="Wang L."/>
            <person name="Yu S."/>
            <person name="Wang B."/>
            <person name="Wei J."/>
            <person name="Song S."/>
            <person name="Lu X."/>
            <person name="Gao Z."/>
            <person name="Gu W."/>
            <person name="Deng X."/>
            <person name="Ma D."/>
            <person name="Wang S."/>
            <person name="Liang W."/>
            <person name="Fang L."/>
            <person name="Cai C."/>
            <person name="Zhu X."/>
            <person name="Zhou B."/>
            <person name="Zhang Y."/>
            <person name="Chen Z."/>
            <person name="Xu S."/>
            <person name="Zhu R."/>
            <person name="Wang S."/>
            <person name="Zhang T."/>
            <person name="Zhao G."/>
        </authorList>
    </citation>
    <scope>NUCLEOTIDE SEQUENCE [LARGE SCALE GENOMIC DNA]</scope>
    <source>
        <strain evidence="8">cv. Xinhai21</strain>
        <tissue evidence="7">Leaf</tissue>
    </source>
</reference>
<dbReference type="PANTHER" id="PTHR31973:SF195">
    <property type="entry name" value="MUDR FAMILY TRANSPOSASE"/>
    <property type="match status" value="1"/>
</dbReference>
<dbReference type="InterPro" id="IPR004332">
    <property type="entry name" value="Transposase_MuDR"/>
</dbReference>
<evidence type="ECO:0000256" key="2">
    <source>
        <dbReference type="ARBA" id="ARBA00022771"/>
    </source>
</evidence>
<keyword evidence="2 4" id="KW-0863">Zinc-finger</keyword>
<evidence type="ECO:0000259" key="6">
    <source>
        <dbReference type="PROSITE" id="PS50966"/>
    </source>
</evidence>
<gene>
    <name evidence="7" type="ORF">GOBAR_AA04752</name>
</gene>
<dbReference type="AlphaFoldDB" id="A0A2P5YJP8"/>
<dbReference type="Pfam" id="PF03108">
    <property type="entry name" value="DBD_Tnp_Mut"/>
    <property type="match status" value="1"/>
</dbReference>
<dbReference type="Proteomes" id="UP000239757">
    <property type="component" value="Unassembled WGS sequence"/>
</dbReference>
<name>A0A2P5YJP8_GOSBA</name>
<evidence type="ECO:0000256" key="5">
    <source>
        <dbReference type="SAM" id="MobiDB-lite"/>
    </source>
</evidence>
<protein>
    <recommendedName>
        <fullName evidence="6">SWIM-type domain-containing protein</fullName>
    </recommendedName>
</protein>
<sequence>MKVLSIKYQFCGSVDPVTYDSFDIKDARSLEAMVQTHLASGSLYLELYGMTSTSSGWQSTSVWRHCETSIRRDDILPTMSTDEGTFYVVHDDGSDNESDVDPPREAGLDGAKVALFSEPELVPTIPEDVEGGSDNEEEDLRFRAYSPPTYMHNVDLSQDDVSELPDLPHRRRDHPSSLLDSGELEVGKDFSNKDSFLGTLKQHSITNGVNYNVVKSKFNKFEAKCAVQDGTCSWKIMVSLRKKTGLWEIKKYKNPHTCVAGVSEDHSKMNSDMLATLIPLTVKADPRTLVPVLIANIRSQLKPNAKRSCMVRKGLQEINKAKAWANTMHTVYHDQDNLWFRVTEFDRPHECIIGGQYHIHLRNKTCDCGRFNALRYPCAHIIAACQNLRLDLMSYVDRVYKLETIYNVWRHVFSPIPDELDLVMGVGRVTHLDRIMTMAVFASSMAEVLESRKVIEIGRKKSSPMVPRAIPHVTVTYRSEVDSE</sequence>
<feature type="domain" description="SWIM-type" evidence="6">
    <location>
        <begin position="357"/>
        <end position="389"/>
    </location>
</feature>
<evidence type="ECO:0000256" key="4">
    <source>
        <dbReference type="PROSITE-ProRule" id="PRU00325"/>
    </source>
</evidence>
<feature type="region of interest" description="Disordered" evidence="5">
    <location>
        <begin position="160"/>
        <end position="182"/>
    </location>
</feature>
<evidence type="ECO:0000313" key="8">
    <source>
        <dbReference type="Proteomes" id="UP000239757"/>
    </source>
</evidence>
<keyword evidence="1" id="KW-0479">Metal-binding</keyword>
<dbReference type="PANTHER" id="PTHR31973">
    <property type="entry name" value="POLYPROTEIN, PUTATIVE-RELATED"/>
    <property type="match status" value="1"/>
</dbReference>
<keyword evidence="3" id="KW-0862">Zinc</keyword>
<evidence type="ECO:0000313" key="7">
    <source>
        <dbReference type="EMBL" id="PPS15830.1"/>
    </source>
</evidence>
<dbReference type="EMBL" id="KZ663097">
    <property type="protein sequence ID" value="PPS15830.1"/>
    <property type="molecule type" value="Genomic_DNA"/>
</dbReference>
<dbReference type="SMART" id="SM00575">
    <property type="entry name" value="ZnF_PMZ"/>
    <property type="match status" value="1"/>
</dbReference>
<dbReference type="InterPro" id="IPR006564">
    <property type="entry name" value="Znf_PMZ"/>
</dbReference>
<dbReference type="InterPro" id="IPR007527">
    <property type="entry name" value="Znf_SWIM"/>
</dbReference>
<evidence type="ECO:0000256" key="1">
    <source>
        <dbReference type="ARBA" id="ARBA00022723"/>
    </source>
</evidence>
<evidence type="ECO:0000256" key="3">
    <source>
        <dbReference type="ARBA" id="ARBA00022833"/>
    </source>
</evidence>
<dbReference type="OrthoDB" id="1426028at2759"/>
<accession>A0A2P5YJP8</accession>